<evidence type="ECO:0000313" key="3">
    <source>
        <dbReference type="Proteomes" id="UP000541444"/>
    </source>
</evidence>
<dbReference type="AlphaFoldDB" id="A0A7J7L4V3"/>
<sequence>MALALALAYVIRAKPTGCEFGFGNIIRANPNSHIESPNSQKISSYLFHGGSTQHSQNDTSASIPIEATAPEKEKGKGRKKRASAKQRQRVQVPEDAEFLDETDDAGMIGQNRTLRISEGCGDHEFPTRRSCGSTKSQWYALNAQCVTYKGIVAQERFRNNSGKIEEDREKNAHKIYQGLNGGNHFKYREAYKILAR</sequence>
<keyword evidence="3" id="KW-1185">Reference proteome</keyword>
<name>A0A7J7L4V3_9MAGN</name>
<dbReference type="OrthoDB" id="696650at2759"/>
<gene>
    <name evidence="2" type="ORF">GIB67_014686</name>
</gene>
<feature type="compositionally biased region" description="Basic residues" evidence="1">
    <location>
        <begin position="75"/>
        <end position="88"/>
    </location>
</feature>
<feature type="compositionally biased region" description="Polar residues" evidence="1">
    <location>
        <begin position="50"/>
        <end position="62"/>
    </location>
</feature>
<evidence type="ECO:0000313" key="2">
    <source>
        <dbReference type="EMBL" id="KAF6137599.1"/>
    </source>
</evidence>
<proteinExistence type="predicted"/>
<feature type="region of interest" description="Disordered" evidence="1">
    <location>
        <begin position="43"/>
        <end position="93"/>
    </location>
</feature>
<evidence type="ECO:0000256" key="1">
    <source>
        <dbReference type="SAM" id="MobiDB-lite"/>
    </source>
</evidence>
<dbReference type="EMBL" id="JACGCM010002643">
    <property type="protein sequence ID" value="KAF6137599.1"/>
    <property type="molecule type" value="Genomic_DNA"/>
</dbReference>
<organism evidence="2 3">
    <name type="scientific">Kingdonia uniflora</name>
    <dbReference type="NCBI Taxonomy" id="39325"/>
    <lineage>
        <taxon>Eukaryota</taxon>
        <taxon>Viridiplantae</taxon>
        <taxon>Streptophyta</taxon>
        <taxon>Embryophyta</taxon>
        <taxon>Tracheophyta</taxon>
        <taxon>Spermatophyta</taxon>
        <taxon>Magnoliopsida</taxon>
        <taxon>Ranunculales</taxon>
        <taxon>Circaeasteraceae</taxon>
        <taxon>Kingdonia</taxon>
    </lineage>
</organism>
<accession>A0A7J7L4V3</accession>
<comment type="caution">
    <text evidence="2">The sequence shown here is derived from an EMBL/GenBank/DDBJ whole genome shotgun (WGS) entry which is preliminary data.</text>
</comment>
<dbReference type="Proteomes" id="UP000541444">
    <property type="component" value="Unassembled WGS sequence"/>
</dbReference>
<protein>
    <submittedName>
        <fullName evidence="2">Uncharacterized protein</fullName>
    </submittedName>
</protein>
<reference evidence="2 3" key="1">
    <citation type="journal article" date="2020" name="IScience">
        <title>Genome Sequencing of the Endangered Kingdonia uniflora (Circaeasteraceae, Ranunculales) Reveals Potential Mechanisms of Evolutionary Specialization.</title>
        <authorList>
            <person name="Sun Y."/>
            <person name="Deng T."/>
            <person name="Zhang A."/>
            <person name="Moore M.J."/>
            <person name="Landis J.B."/>
            <person name="Lin N."/>
            <person name="Zhang H."/>
            <person name="Zhang X."/>
            <person name="Huang J."/>
            <person name="Zhang X."/>
            <person name="Sun H."/>
            <person name="Wang H."/>
        </authorList>
    </citation>
    <scope>NUCLEOTIDE SEQUENCE [LARGE SCALE GENOMIC DNA]</scope>
    <source>
        <strain evidence="2">TB1705</strain>
        <tissue evidence="2">Leaf</tissue>
    </source>
</reference>